<sequence>MSKKDEALTQIEQVLKELKKGEEESAATAVIGQHRGNTNISGAIFKVIFKFWGFKILLIALLLSLITFGGTWLFFGNTLKKDSTVFVEQVQELATLATAEAHVKVVIEQKDNKLFGNDISVNLPGTKRELLLIVPATVIAGVDLKGITSDNIKINEDDKELEIVLPRATLIQDPAIQMDDVKTFSDEGLFRGEVKWDEGFDLAAVAQKQIKDEAIEIGLLESAEKSAEKVLAGFFRNLGYAVKITFK</sequence>
<keyword evidence="1" id="KW-1133">Transmembrane helix</keyword>
<comment type="caution">
    <text evidence="2">The sequence shown here is derived from an EMBL/GenBank/DDBJ whole genome shotgun (WGS) entry which is preliminary data.</text>
</comment>
<gene>
    <name evidence="2" type="ORF">CBM15_13355</name>
</gene>
<proteinExistence type="predicted"/>
<evidence type="ECO:0000256" key="1">
    <source>
        <dbReference type="SAM" id="Phobius"/>
    </source>
</evidence>
<dbReference type="Pfam" id="PF14014">
    <property type="entry name" value="DUF4230"/>
    <property type="match status" value="1"/>
</dbReference>
<organism evidence="2 3">
    <name type="scientific">Solibacillus kalamii</name>
    <dbReference type="NCBI Taxonomy" id="1748298"/>
    <lineage>
        <taxon>Bacteria</taxon>
        <taxon>Bacillati</taxon>
        <taxon>Bacillota</taxon>
        <taxon>Bacilli</taxon>
        <taxon>Bacillales</taxon>
        <taxon>Caryophanaceae</taxon>
        <taxon>Solibacillus</taxon>
    </lineage>
</organism>
<evidence type="ECO:0008006" key="4">
    <source>
        <dbReference type="Google" id="ProtNLM"/>
    </source>
</evidence>
<reference evidence="2 3" key="1">
    <citation type="journal article" date="2017" name="Int. J. Syst. Evol. Microbiol.">
        <title>Solibacillus kalamii sp. nov., isolated from a high-efficiency particulate arrestance filter system used in the International Space Station.</title>
        <authorList>
            <person name="Checinska Sielaff A."/>
            <person name="Kumar R.M."/>
            <person name="Pal D."/>
            <person name="Mayilraj S."/>
            <person name="Venkateswaran K."/>
        </authorList>
    </citation>
    <scope>NUCLEOTIDE SEQUENCE [LARGE SCALE GENOMIC DNA]</scope>
    <source>
        <strain evidence="2 3">ISSFR-015</strain>
    </source>
</reference>
<name>A0ABX3ZFA8_9BACL</name>
<feature type="transmembrane region" description="Helical" evidence="1">
    <location>
        <begin position="56"/>
        <end position="75"/>
    </location>
</feature>
<dbReference type="RefSeq" id="WP_087617895.1">
    <property type="nucleotide sequence ID" value="NZ_JAFBEY010000007.1"/>
</dbReference>
<accession>A0ABX3ZFA8</accession>
<keyword evidence="1" id="KW-0812">Transmembrane</keyword>
<evidence type="ECO:0000313" key="2">
    <source>
        <dbReference type="EMBL" id="OUZ38388.1"/>
    </source>
</evidence>
<dbReference type="EMBL" id="NHNT01000009">
    <property type="protein sequence ID" value="OUZ38388.1"/>
    <property type="molecule type" value="Genomic_DNA"/>
</dbReference>
<dbReference type="Proteomes" id="UP000196594">
    <property type="component" value="Unassembled WGS sequence"/>
</dbReference>
<dbReference type="InterPro" id="IPR025324">
    <property type="entry name" value="DUF4230"/>
</dbReference>
<keyword evidence="1" id="KW-0472">Membrane</keyword>
<evidence type="ECO:0000313" key="3">
    <source>
        <dbReference type="Proteomes" id="UP000196594"/>
    </source>
</evidence>
<keyword evidence="3" id="KW-1185">Reference proteome</keyword>
<protein>
    <recommendedName>
        <fullName evidence="4">DUF4230 domain-containing protein</fullName>
    </recommendedName>
</protein>